<reference evidence="2 3" key="1">
    <citation type="submission" date="2024-09" db="EMBL/GenBank/DDBJ databases">
        <authorList>
            <person name="Sun Q."/>
            <person name="Mori K."/>
        </authorList>
    </citation>
    <scope>NUCLEOTIDE SEQUENCE [LARGE SCALE GENOMIC DNA]</scope>
    <source>
        <strain evidence="2 3">JCM 13852</strain>
    </source>
</reference>
<dbReference type="RefSeq" id="WP_378207852.1">
    <property type="nucleotide sequence ID" value="NZ_JBHMBK010000076.1"/>
</dbReference>
<comment type="caution">
    <text evidence="2">The sequence shown here is derived from an EMBL/GenBank/DDBJ whole genome shotgun (WGS) entry which is preliminary data.</text>
</comment>
<gene>
    <name evidence="2" type="ORF">ACFFTO_44205</name>
</gene>
<evidence type="ECO:0000313" key="2">
    <source>
        <dbReference type="EMBL" id="MFB9691219.1"/>
    </source>
</evidence>
<dbReference type="Proteomes" id="UP001589535">
    <property type="component" value="Unassembled WGS sequence"/>
</dbReference>
<organism evidence="2 3">
    <name type="scientific">Amycolatopsis plumensis</name>
    <dbReference type="NCBI Taxonomy" id="236508"/>
    <lineage>
        <taxon>Bacteria</taxon>
        <taxon>Bacillati</taxon>
        <taxon>Actinomycetota</taxon>
        <taxon>Actinomycetes</taxon>
        <taxon>Pseudonocardiales</taxon>
        <taxon>Pseudonocardiaceae</taxon>
        <taxon>Amycolatopsis</taxon>
    </lineage>
</organism>
<keyword evidence="1" id="KW-0472">Membrane</keyword>
<proteinExistence type="predicted"/>
<dbReference type="EMBL" id="JBHMBK010000076">
    <property type="protein sequence ID" value="MFB9691219.1"/>
    <property type="molecule type" value="Genomic_DNA"/>
</dbReference>
<accession>A0ABV5UIJ3</accession>
<evidence type="ECO:0000256" key="1">
    <source>
        <dbReference type="SAM" id="Phobius"/>
    </source>
</evidence>
<evidence type="ECO:0000313" key="3">
    <source>
        <dbReference type="Proteomes" id="UP001589535"/>
    </source>
</evidence>
<sequence length="56" mass="5948">MRGVVWAVLCVVGITSGLAPVAGWLGLVLLAAAVGGTSRPLRPKPQERKDERLIRI</sequence>
<keyword evidence="1" id="KW-1133">Transmembrane helix</keyword>
<feature type="transmembrane region" description="Helical" evidence="1">
    <location>
        <begin position="6"/>
        <end position="34"/>
    </location>
</feature>
<name>A0ABV5UIJ3_9PSEU</name>
<keyword evidence="3" id="KW-1185">Reference proteome</keyword>
<protein>
    <submittedName>
        <fullName evidence="2">Uncharacterized protein</fullName>
    </submittedName>
</protein>
<keyword evidence="1" id="KW-0812">Transmembrane</keyword>